<dbReference type="InterPro" id="IPR051294">
    <property type="entry name" value="HORMA_MeioticProgression"/>
</dbReference>
<accession>A0AAD5QD80</accession>
<dbReference type="InterPro" id="IPR036570">
    <property type="entry name" value="HORMA_dom_sf"/>
</dbReference>
<organism evidence="8 9">
    <name type="scientific">Parelaphostrongylus tenuis</name>
    <name type="common">Meningeal worm</name>
    <dbReference type="NCBI Taxonomy" id="148309"/>
    <lineage>
        <taxon>Eukaryota</taxon>
        <taxon>Metazoa</taxon>
        <taxon>Ecdysozoa</taxon>
        <taxon>Nematoda</taxon>
        <taxon>Chromadorea</taxon>
        <taxon>Rhabditida</taxon>
        <taxon>Rhabditina</taxon>
        <taxon>Rhabditomorpha</taxon>
        <taxon>Strongyloidea</taxon>
        <taxon>Metastrongylidae</taxon>
        <taxon>Parelaphostrongylus</taxon>
    </lineage>
</organism>
<proteinExistence type="predicted"/>
<evidence type="ECO:0000256" key="1">
    <source>
        <dbReference type="ARBA" id="ARBA00004123"/>
    </source>
</evidence>
<keyword evidence="5" id="KW-0469">Meiosis</keyword>
<feature type="compositionally biased region" description="Polar residues" evidence="6">
    <location>
        <begin position="204"/>
        <end position="217"/>
    </location>
</feature>
<dbReference type="InterPro" id="IPR003511">
    <property type="entry name" value="HORMA_dom"/>
</dbReference>
<feature type="domain" description="HORMA" evidence="7">
    <location>
        <begin position="1"/>
        <end position="162"/>
    </location>
</feature>
<evidence type="ECO:0000256" key="3">
    <source>
        <dbReference type="ARBA" id="ARBA00022454"/>
    </source>
</evidence>
<dbReference type="PANTHER" id="PTHR48225">
    <property type="entry name" value="HORMA DOMAIN-CONTAINING PROTEIN 1"/>
    <property type="match status" value="1"/>
</dbReference>
<gene>
    <name evidence="8" type="primary">HORMAD1</name>
    <name evidence="8" type="ORF">KIN20_001999</name>
</gene>
<feature type="region of interest" description="Disordered" evidence="6">
    <location>
        <begin position="184"/>
        <end position="217"/>
    </location>
</feature>
<dbReference type="GO" id="GO:0005694">
    <property type="term" value="C:chromosome"/>
    <property type="evidence" value="ECO:0007669"/>
    <property type="project" value="UniProtKB-SubCell"/>
</dbReference>
<name>A0AAD5QD80_PARTN</name>
<protein>
    <submittedName>
        <fullName evidence="8">HORMA domain-containing protein 1</fullName>
    </submittedName>
</protein>
<keyword evidence="3" id="KW-0158">Chromosome</keyword>
<evidence type="ECO:0000256" key="5">
    <source>
        <dbReference type="ARBA" id="ARBA00023254"/>
    </source>
</evidence>
<dbReference type="GO" id="GO:0005634">
    <property type="term" value="C:nucleus"/>
    <property type="evidence" value="ECO:0007669"/>
    <property type="project" value="UniProtKB-SubCell"/>
</dbReference>
<dbReference type="Gene3D" id="3.30.900.10">
    <property type="entry name" value="HORMA domain"/>
    <property type="match status" value="1"/>
</dbReference>
<evidence type="ECO:0000256" key="4">
    <source>
        <dbReference type="ARBA" id="ARBA00023242"/>
    </source>
</evidence>
<dbReference type="GO" id="GO:0051321">
    <property type="term" value="P:meiotic cell cycle"/>
    <property type="evidence" value="ECO:0007669"/>
    <property type="project" value="UniProtKB-KW"/>
</dbReference>
<reference evidence="8" key="1">
    <citation type="submission" date="2021-06" db="EMBL/GenBank/DDBJ databases">
        <title>Parelaphostrongylus tenuis whole genome reference sequence.</title>
        <authorList>
            <person name="Garwood T.J."/>
            <person name="Larsen P.A."/>
            <person name="Fountain-Jones N.M."/>
            <person name="Garbe J.R."/>
            <person name="Macchietto M.G."/>
            <person name="Kania S.A."/>
            <person name="Gerhold R.W."/>
            <person name="Richards J.E."/>
            <person name="Wolf T.M."/>
        </authorList>
    </citation>
    <scope>NUCLEOTIDE SEQUENCE</scope>
    <source>
        <strain evidence="8">MNPRO001-30</strain>
        <tissue evidence="8">Meninges</tissue>
    </source>
</reference>
<evidence type="ECO:0000259" key="7">
    <source>
        <dbReference type="PROSITE" id="PS50815"/>
    </source>
</evidence>
<dbReference type="PANTHER" id="PTHR48225:SF7">
    <property type="entry name" value="MEIOSIS-SPECIFIC PROTEIN HOP1"/>
    <property type="match status" value="1"/>
</dbReference>
<evidence type="ECO:0000256" key="2">
    <source>
        <dbReference type="ARBA" id="ARBA00004286"/>
    </source>
</evidence>
<dbReference type="Proteomes" id="UP001196413">
    <property type="component" value="Unassembled WGS sequence"/>
</dbReference>
<dbReference type="PROSITE" id="PS50815">
    <property type="entry name" value="HORMA"/>
    <property type="match status" value="1"/>
</dbReference>
<comment type="caution">
    <text evidence="8">The sequence shown here is derived from an EMBL/GenBank/DDBJ whole genome shotgun (WGS) entry which is preliminary data.</text>
</comment>
<keyword evidence="9" id="KW-1185">Reference proteome</keyword>
<evidence type="ECO:0000256" key="6">
    <source>
        <dbReference type="SAM" id="MobiDB-lite"/>
    </source>
</evidence>
<evidence type="ECO:0000313" key="8">
    <source>
        <dbReference type="EMBL" id="KAJ1347052.1"/>
    </source>
</evidence>
<dbReference type="EMBL" id="JAHQIW010000263">
    <property type="protein sequence ID" value="KAJ1347052.1"/>
    <property type="molecule type" value="Genomic_DNA"/>
</dbReference>
<dbReference type="AlphaFoldDB" id="A0AAD5QD80"/>
<keyword evidence="4" id="KW-0539">Nucleus</keyword>
<comment type="subcellular location">
    <subcellularLocation>
        <location evidence="2">Chromosome</location>
    </subcellularLocation>
    <subcellularLocation>
        <location evidence="1">Nucleus</location>
    </subcellularLocation>
</comment>
<sequence>MDSTDVLGARMAQKFRGVTEAIDRQYLRELILVVSSTIENVTDVIEMYTWRMRYEVDGGPQAELLQADGTVMVALTFRGMQYLKKQTAELLNSLRTLCRELLKPLPPGASAFIRITYTDRTPKGYQAPGFYRFPDDPILRPDAQEVQLALLQTKYHGASLKVQSICIDDAYTVKCCLKEKVKPSDDSLNESLDGEAGAGDDAQHPSNNDTIERISGTSVQQSDAIEIAREDAMVLDETRNRFIAWSFGFRVKQINCIECGSRSRICSKPG</sequence>
<dbReference type="Pfam" id="PF02301">
    <property type="entry name" value="HORMA"/>
    <property type="match status" value="1"/>
</dbReference>
<evidence type="ECO:0000313" key="9">
    <source>
        <dbReference type="Proteomes" id="UP001196413"/>
    </source>
</evidence>